<dbReference type="PANTHER" id="PTHR33204:SF37">
    <property type="entry name" value="HTH-TYPE TRANSCRIPTIONAL REGULATOR YODB"/>
    <property type="match status" value="1"/>
</dbReference>
<sequence>MKTAGIMEQHVYPETPVRVEYELSEKGRNFKPVIDQVQQWANLWLDGIMVC</sequence>
<evidence type="ECO:0000256" key="2">
    <source>
        <dbReference type="ARBA" id="ARBA00023125"/>
    </source>
</evidence>
<feature type="domain" description="HTH hxlR-type" evidence="4">
    <location>
        <begin position="1"/>
        <end position="49"/>
    </location>
</feature>
<dbReference type="Gene3D" id="1.10.10.10">
    <property type="entry name" value="Winged helix-like DNA-binding domain superfamily/Winged helix DNA-binding domain"/>
    <property type="match status" value="1"/>
</dbReference>
<accession>A0ABT4QIK2</accession>
<comment type="caution">
    <text evidence="5">The sequence shown here is derived from an EMBL/GenBank/DDBJ whole genome shotgun (WGS) entry which is preliminary data.</text>
</comment>
<dbReference type="Pfam" id="PF01638">
    <property type="entry name" value="HxlR"/>
    <property type="match status" value="1"/>
</dbReference>
<dbReference type="PANTHER" id="PTHR33204">
    <property type="entry name" value="TRANSCRIPTIONAL REGULATOR, MARR FAMILY"/>
    <property type="match status" value="1"/>
</dbReference>
<name>A0ABT4QIK2_9BACL</name>
<evidence type="ECO:0000313" key="5">
    <source>
        <dbReference type="EMBL" id="MCZ8516699.1"/>
    </source>
</evidence>
<organism evidence="5 6">
    <name type="scientific">Paenibacillus gyeongsangnamensis</name>
    <dbReference type="NCBI Taxonomy" id="3388067"/>
    <lineage>
        <taxon>Bacteria</taxon>
        <taxon>Bacillati</taxon>
        <taxon>Bacillota</taxon>
        <taxon>Bacilli</taxon>
        <taxon>Bacillales</taxon>
        <taxon>Paenibacillaceae</taxon>
        <taxon>Paenibacillus</taxon>
    </lineage>
</organism>
<dbReference type="SUPFAM" id="SSF46785">
    <property type="entry name" value="Winged helix' DNA-binding domain"/>
    <property type="match status" value="1"/>
</dbReference>
<dbReference type="PROSITE" id="PS51118">
    <property type="entry name" value="HTH_HXLR"/>
    <property type="match status" value="1"/>
</dbReference>
<proteinExistence type="predicted"/>
<dbReference type="EMBL" id="JAQAGZ010000026">
    <property type="protein sequence ID" value="MCZ8516699.1"/>
    <property type="molecule type" value="Genomic_DNA"/>
</dbReference>
<gene>
    <name evidence="5" type="ORF">O9H85_30855</name>
</gene>
<evidence type="ECO:0000313" key="6">
    <source>
        <dbReference type="Proteomes" id="UP001527882"/>
    </source>
</evidence>
<keyword evidence="6" id="KW-1185">Reference proteome</keyword>
<keyword evidence="2" id="KW-0238">DNA-binding</keyword>
<dbReference type="Proteomes" id="UP001527882">
    <property type="component" value="Unassembled WGS sequence"/>
</dbReference>
<dbReference type="InterPro" id="IPR036388">
    <property type="entry name" value="WH-like_DNA-bd_sf"/>
</dbReference>
<evidence type="ECO:0000256" key="1">
    <source>
        <dbReference type="ARBA" id="ARBA00023015"/>
    </source>
</evidence>
<dbReference type="InterPro" id="IPR002577">
    <property type="entry name" value="HTH_HxlR"/>
</dbReference>
<dbReference type="RefSeq" id="WP_269885233.1">
    <property type="nucleotide sequence ID" value="NZ_JAQAGZ010000026.1"/>
</dbReference>
<evidence type="ECO:0000256" key="3">
    <source>
        <dbReference type="ARBA" id="ARBA00023163"/>
    </source>
</evidence>
<reference evidence="5 6" key="1">
    <citation type="submission" date="2022-12" db="EMBL/GenBank/DDBJ databases">
        <title>Draft genome sequence of Paenibacillus sp. dW9.</title>
        <authorList>
            <person name="Choi E.-W."/>
            <person name="Kim D.-U."/>
        </authorList>
    </citation>
    <scope>NUCLEOTIDE SEQUENCE [LARGE SCALE GENOMIC DNA]</scope>
    <source>
        <strain evidence="6">dW9</strain>
    </source>
</reference>
<keyword evidence="3" id="KW-0804">Transcription</keyword>
<keyword evidence="1" id="KW-0805">Transcription regulation</keyword>
<evidence type="ECO:0000259" key="4">
    <source>
        <dbReference type="PROSITE" id="PS51118"/>
    </source>
</evidence>
<protein>
    <submittedName>
        <fullName evidence="5">Winged helix-turn-helix transcriptional regulator</fullName>
    </submittedName>
</protein>
<dbReference type="InterPro" id="IPR036390">
    <property type="entry name" value="WH_DNA-bd_sf"/>
</dbReference>